<gene>
    <name evidence="1" type="ORF">C8J48_3756</name>
</gene>
<dbReference type="OrthoDB" id="2961302at2"/>
<organism evidence="1 2">
    <name type="scientific">Desmospora activa DSM 45169</name>
    <dbReference type="NCBI Taxonomy" id="1121389"/>
    <lineage>
        <taxon>Bacteria</taxon>
        <taxon>Bacillati</taxon>
        <taxon>Bacillota</taxon>
        <taxon>Bacilli</taxon>
        <taxon>Bacillales</taxon>
        <taxon>Thermoactinomycetaceae</taxon>
        <taxon>Desmospora</taxon>
    </lineage>
</organism>
<evidence type="ECO:0000313" key="1">
    <source>
        <dbReference type="EMBL" id="PTM51932.1"/>
    </source>
</evidence>
<dbReference type="Proteomes" id="UP000241639">
    <property type="component" value="Unassembled WGS sequence"/>
</dbReference>
<dbReference type="AlphaFoldDB" id="A0A2T4YYZ5"/>
<name>A0A2T4YYZ5_9BACL</name>
<evidence type="ECO:0000313" key="2">
    <source>
        <dbReference type="Proteomes" id="UP000241639"/>
    </source>
</evidence>
<proteinExistence type="predicted"/>
<comment type="caution">
    <text evidence="1">The sequence shown here is derived from an EMBL/GenBank/DDBJ whole genome shotgun (WGS) entry which is preliminary data.</text>
</comment>
<keyword evidence="2" id="KW-1185">Reference proteome</keyword>
<reference evidence="1 2" key="1">
    <citation type="submission" date="2018-04" db="EMBL/GenBank/DDBJ databases">
        <title>Genomic Encyclopedia of Archaeal and Bacterial Type Strains, Phase II (KMG-II): from individual species to whole genera.</title>
        <authorList>
            <person name="Goeker M."/>
        </authorList>
    </citation>
    <scope>NUCLEOTIDE SEQUENCE [LARGE SCALE GENOMIC DNA]</scope>
    <source>
        <strain evidence="1 2">DSM 45169</strain>
    </source>
</reference>
<sequence>MMGFEAIGSVCNIETSCNDGSLIEGAKCACGDDKCVLEIIDEGENIMKFYTVLDPSADFEIIYKCPRFSVARERIAKGQNTWDIVKDKRIIAVFYDEKELAHYVLTEMRETGIKQKSEYQS</sequence>
<dbReference type="RefSeq" id="WP_107728710.1">
    <property type="nucleotide sequence ID" value="NZ_PZZP01000007.1"/>
</dbReference>
<protein>
    <submittedName>
        <fullName evidence="1">Uncharacterized protein</fullName>
    </submittedName>
</protein>
<accession>A0A2T4YYZ5</accession>
<dbReference type="EMBL" id="PZZP01000007">
    <property type="protein sequence ID" value="PTM51932.1"/>
    <property type="molecule type" value="Genomic_DNA"/>
</dbReference>